<keyword evidence="12 19" id="KW-1133">Transmembrane helix</keyword>
<evidence type="ECO:0000256" key="2">
    <source>
        <dbReference type="ARBA" id="ARBA00006488"/>
    </source>
</evidence>
<dbReference type="PANTHER" id="PTHR10266">
    <property type="entry name" value="CYTOCHROME C1"/>
    <property type="match status" value="1"/>
</dbReference>
<keyword evidence="15 19" id="KW-0472">Membrane</keyword>
<feature type="domain" description="PCI" evidence="20">
    <location>
        <begin position="555"/>
        <end position="729"/>
    </location>
</feature>
<evidence type="ECO:0000259" key="21">
    <source>
        <dbReference type="PROSITE" id="PS51007"/>
    </source>
</evidence>
<dbReference type="Proteomes" id="UP000757232">
    <property type="component" value="Unassembled WGS sequence"/>
</dbReference>
<feature type="compositionally biased region" description="Polar residues" evidence="18">
    <location>
        <begin position="419"/>
        <end position="428"/>
    </location>
</feature>
<dbReference type="Gene3D" id="1.20.5.100">
    <property type="entry name" value="Cytochrome c1, transmembrane anchor, C-terminal"/>
    <property type="match status" value="1"/>
</dbReference>
<dbReference type="Pfam" id="PF02167">
    <property type="entry name" value="Cytochrom_C1"/>
    <property type="match status" value="1"/>
</dbReference>
<reference evidence="22" key="1">
    <citation type="submission" date="2016-06" db="EMBL/GenBank/DDBJ databases">
        <title>Draft Genome sequence of the fungus Inonotus baumii.</title>
        <authorList>
            <person name="Zhu H."/>
            <person name="Lin W."/>
        </authorList>
    </citation>
    <scope>NUCLEOTIDE SEQUENCE</scope>
    <source>
        <strain evidence="22">821</strain>
    </source>
</reference>
<feature type="region of interest" description="Disordered" evidence="18">
    <location>
        <begin position="433"/>
        <end position="452"/>
    </location>
</feature>
<dbReference type="Gene3D" id="1.25.40.990">
    <property type="match status" value="1"/>
</dbReference>
<dbReference type="FunFam" id="1.20.5.100:FF:000003">
    <property type="entry name" value="Cytochrome c1, heme protein, mitochondrial"/>
    <property type="match status" value="1"/>
</dbReference>
<name>A0A9Q5HV25_SANBA</name>
<comment type="caution">
    <text evidence="22">The sequence shown here is derived from an EMBL/GenBank/DDBJ whole genome shotgun (WGS) entry which is preliminary data.</text>
</comment>
<feature type="binding site" description="covalent" evidence="17">
    <location>
        <position position="94"/>
    </location>
    <ligand>
        <name>heme c</name>
        <dbReference type="ChEBI" id="CHEBI:61717"/>
    </ligand>
</feature>
<keyword evidence="11" id="KW-0249">Electron transport</keyword>
<gene>
    <name evidence="22" type="ORF">A7U60_g6540</name>
</gene>
<keyword evidence="14" id="KW-0496">Mitochondrion</keyword>
<evidence type="ECO:0000256" key="11">
    <source>
        <dbReference type="ARBA" id="ARBA00022982"/>
    </source>
</evidence>
<keyword evidence="10" id="KW-1278">Translocase</keyword>
<dbReference type="SUPFAM" id="SSF81496">
    <property type="entry name" value="Cytochrome c1 subunit of cytochrome bc1 complex (Ubiquinol-cytochrome c reductase), transmembrane anchor"/>
    <property type="match status" value="1"/>
</dbReference>
<comment type="cofactor">
    <cofactor evidence="17">
        <name>heme c</name>
        <dbReference type="ChEBI" id="CHEBI:61717"/>
    </cofactor>
    <text evidence="17">Binds 1 heme c group covalently per subunit.</text>
</comment>
<evidence type="ECO:0000313" key="22">
    <source>
        <dbReference type="EMBL" id="OCB86420.1"/>
    </source>
</evidence>
<feature type="region of interest" description="Disordered" evidence="18">
    <location>
        <begin position="360"/>
        <end position="428"/>
    </location>
</feature>
<feature type="binding site" description="covalent" evidence="17">
    <location>
        <position position="98"/>
    </location>
    <ligand>
        <name>heme c</name>
        <dbReference type="ChEBI" id="CHEBI:61717"/>
    </ligand>
</feature>
<evidence type="ECO:0000256" key="16">
    <source>
        <dbReference type="ARBA" id="ARBA00029351"/>
    </source>
</evidence>
<keyword evidence="7 19" id="KW-0812">Transmembrane</keyword>
<dbReference type="EMBL" id="LNZH02000202">
    <property type="protein sequence ID" value="OCB86420.1"/>
    <property type="molecule type" value="Genomic_DNA"/>
</dbReference>
<evidence type="ECO:0000256" key="18">
    <source>
        <dbReference type="SAM" id="MobiDB-lite"/>
    </source>
</evidence>
<evidence type="ECO:0000256" key="5">
    <source>
        <dbReference type="ARBA" id="ARBA00022617"/>
    </source>
</evidence>
<dbReference type="AlphaFoldDB" id="A0A9Q5HV25"/>
<evidence type="ECO:0000256" key="9">
    <source>
        <dbReference type="ARBA" id="ARBA00022792"/>
    </source>
</evidence>
<dbReference type="GO" id="GO:0020037">
    <property type="term" value="F:heme binding"/>
    <property type="evidence" value="ECO:0007669"/>
    <property type="project" value="InterPro"/>
</dbReference>
<evidence type="ECO:0000256" key="14">
    <source>
        <dbReference type="ARBA" id="ARBA00023128"/>
    </source>
</evidence>
<protein>
    <recommendedName>
        <fullName evidence="3">quinol--cytochrome-c reductase</fullName>
        <ecNumber evidence="3">7.1.1.8</ecNumber>
    </recommendedName>
</protein>
<evidence type="ECO:0000256" key="7">
    <source>
        <dbReference type="ARBA" id="ARBA00022692"/>
    </source>
</evidence>
<evidence type="ECO:0000256" key="3">
    <source>
        <dbReference type="ARBA" id="ARBA00012951"/>
    </source>
</evidence>
<organism evidence="22 23">
    <name type="scientific">Sanghuangporus baumii</name>
    <name type="common">Phellinus baumii</name>
    <dbReference type="NCBI Taxonomy" id="108892"/>
    <lineage>
        <taxon>Eukaryota</taxon>
        <taxon>Fungi</taxon>
        <taxon>Dikarya</taxon>
        <taxon>Basidiomycota</taxon>
        <taxon>Agaricomycotina</taxon>
        <taxon>Agaricomycetes</taxon>
        <taxon>Hymenochaetales</taxon>
        <taxon>Hymenochaetaceae</taxon>
        <taxon>Sanghuangporus</taxon>
    </lineage>
</organism>
<dbReference type="PRINTS" id="PR00603">
    <property type="entry name" value="CYTOCHROMEC1"/>
</dbReference>
<dbReference type="SUPFAM" id="SSF46626">
    <property type="entry name" value="Cytochrome c"/>
    <property type="match status" value="1"/>
</dbReference>
<keyword evidence="6" id="KW-0679">Respiratory chain</keyword>
<evidence type="ECO:0000256" key="6">
    <source>
        <dbReference type="ARBA" id="ARBA00022660"/>
    </source>
</evidence>
<dbReference type="GO" id="GO:0046872">
    <property type="term" value="F:metal ion binding"/>
    <property type="evidence" value="ECO:0007669"/>
    <property type="project" value="UniProtKB-KW"/>
</dbReference>
<keyword evidence="5 17" id="KW-0349">Heme</keyword>
<accession>A0A9Q5HV25</accession>
<evidence type="ECO:0000256" key="13">
    <source>
        <dbReference type="ARBA" id="ARBA00023004"/>
    </source>
</evidence>
<dbReference type="InterPro" id="IPR036909">
    <property type="entry name" value="Cyt_c-like_dom_sf"/>
</dbReference>
<comment type="similarity">
    <text evidence="2">Belongs to the cytochrome c family.</text>
</comment>
<dbReference type="PROSITE" id="PS50250">
    <property type="entry name" value="PCI"/>
    <property type="match status" value="1"/>
</dbReference>
<dbReference type="Pfam" id="PF03399">
    <property type="entry name" value="SAC3_GANP"/>
    <property type="match status" value="1"/>
</dbReference>
<comment type="catalytic activity">
    <reaction evidence="16">
        <text>a quinol + 2 Fe(III)-[cytochrome c](out) = a quinone + 2 Fe(II)-[cytochrome c](out) + 2 H(+)(out)</text>
        <dbReference type="Rhea" id="RHEA:11484"/>
        <dbReference type="Rhea" id="RHEA-COMP:10350"/>
        <dbReference type="Rhea" id="RHEA-COMP:14399"/>
        <dbReference type="ChEBI" id="CHEBI:15378"/>
        <dbReference type="ChEBI" id="CHEBI:24646"/>
        <dbReference type="ChEBI" id="CHEBI:29033"/>
        <dbReference type="ChEBI" id="CHEBI:29034"/>
        <dbReference type="ChEBI" id="CHEBI:132124"/>
        <dbReference type="EC" id="7.1.1.8"/>
    </reaction>
</comment>
<dbReference type="GO" id="GO:0008121">
    <property type="term" value="F:quinol-cytochrome-c reductase activity"/>
    <property type="evidence" value="ECO:0007669"/>
    <property type="project" value="UniProtKB-EC"/>
</dbReference>
<dbReference type="PROSITE" id="PS51007">
    <property type="entry name" value="CYTC"/>
    <property type="match status" value="1"/>
</dbReference>
<dbReference type="InterPro" id="IPR009056">
    <property type="entry name" value="Cyt_c-like_dom"/>
</dbReference>
<feature type="binding site" description="covalent" evidence="17">
    <location>
        <position position="97"/>
    </location>
    <ligand>
        <name>heme c</name>
        <dbReference type="ChEBI" id="CHEBI:61717"/>
    </ligand>
</feature>
<sequence length="737" mass="83162">MYLSGISSAMRRLLRAQQDLLRTALASATLFTVGSIAWYTHVYGSLPFIGEVHASSPAEEGLHPANWPFYHKGLLNSFDHASIRRGYQVYREVCASCHSLDRIAWRNLVGVSHTVDEVKAMAEEVEYTDGPNDAGDMFQRPGKLADYMPAPYPNEEAARASNAGALPPDLSLIVKARHGGVDYIFSLLTGYVDPPAGVKLLDGLNYNPYFPGGAIAMARVLFDGLVEYEDGTPATTSQMAKDVVTFLNWASEPEHDERKKSGLKAVILFSALTALSLYVKRFKWAPIKTRKILSFSGSVITEWVAKCLGQMTDSNRDEVQAELKQIIGEAYNNKTLWTTDWNGIQLQSLLPKPLPHFALKRKMDDKPLTSKKKKSASKNNSTHNALDPNDRLALHRRAERFSREHEIERQKSLRGGNGSSSQVTPPNSHLITRLKNHSRSGSPSPWGNDGLDGTDRSIDWSKHTIVGTSQQLFKDYLRLTTEPDPGDIRPYRVLERTLAELKKRWRENNDYPWICNQFKSMRQDLTVQRIQNEFTVNVYEIHARMALEAHLEQADMVEFNQCQAMLKNLYEMGIRGCNDEFTAYRFLMLLNGMNRSDINLLVGQLTDQQKSQKAIRHALGVQRAMSGNNYHAFFELYNNAPNMGAYIMDHFVDRERTKALMVISKAYQQMPLAFIRDELAFDNAAHVTTFLTQHGAAFYQNPNVPDDQKVLACKAMQVALAQAFDEKYRKARITGAV</sequence>
<dbReference type="EC" id="7.1.1.8" evidence="3"/>
<evidence type="ECO:0000256" key="1">
    <source>
        <dbReference type="ARBA" id="ARBA00004273"/>
    </source>
</evidence>
<evidence type="ECO:0000256" key="4">
    <source>
        <dbReference type="ARBA" id="ARBA00022448"/>
    </source>
</evidence>
<dbReference type="InterPro" id="IPR002326">
    <property type="entry name" value="Cyt_c1"/>
</dbReference>
<evidence type="ECO:0000256" key="15">
    <source>
        <dbReference type="ARBA" id="ARBA00023136"/>
    </source>
</evidence>
<keyword evidence="4" id="KW-0813">Transport</keyword>
<evidence type="ECO:0000256" key="17">
    <source>
        <dbReference type="PIRSR" id="PIRSR602326-1"/>
    </source>
</evidence>
<keyword evidence="23" id="KW-1185">Reference proteome</keyword>
<dbReference type="FunFam" id="1.10.760.10:FF:000002">
    <property type="entry name" value="Cytochrome c1, heme protein"/>
    <property type="match status" value="1"/>
</dbReference>
<feature type="transmembrane region" description="Helical" evidence="19">
    <location>
        <begin position="20"/>
        <end position="39"/>
    </location>
</feature>
<dbReference type="PANTHER" id="PTHR10266:SF3">
    <property type="entry name" value="CYTOCHROME C1, HEME PROTEIN, MITOCHONDRIAL"/>
    <property type="match status" value="1"/>
</dbReference>
<evidence type="ECO:0000259" key="20">
    <source>
        <dbReference type="PROSITE" id="PS50250"/>
    </source>
</evidence>
<evidence type="ECO:0000256" key="10">
    <source>
        <dbReference type="ARBA" id="ARBA00022967"/>
    </source>
</evidence>
<comment type="subcellular location">
    <subcellularLocation>
        <location evidence="1">Mitochondrion inner membrane</location>
    </subcellularLocation>
</comment>
<feature type="compositionally biased region" description="Basic and acidic residues" evidence="18">
    <location>
        <begin position="399"/>
        <end position="411"/>
    </location>
</feature>
<dbReference type="GO" id="GO:0005743">
    <property type="term" value="C:mitochondrial inner membrane"/>
    <property type="evidence" value="ECO:0007669"/>
    <property type="project" value="UniProtKB-SubCell"/>
</dbReference>
<keyword evidence="9" id="KW-0999">Mitochondrion inner membrane</keyword>
<dbReference type="OrthoDB" id="199574at2759"/>
<evidence type="ECO:0000313" key="23">
    <source>
        <dbReference type="Proteomes" id="UP000757232"/>
    </source>
</evidence>
<evidence type="ECO:0000256" key="12">
    <source>
        <dbReference type="ARBA" id="ARBA00022989"/>
    </source>
</evidence>
<evidence type="ECO:0000256" key="8">
    <source>
        <dbReference type="ARBA" id="ARBA00022723"/>
    </source>
</evidence>
<dbReference type="InterPro" id="IPR005062">
    <property type="entry name" value="SAC3/GANP/THP3_conserved"/>
</dbReference>
<feature type="binding site" description="covalent" evidence="17">
    <location>
        <position position="217"/>
    </location>
    <ligand>
        <name>heme c</name>
        <dbReference type="ChEBI" id="CHEBI:61717"/>
    </ligand>
</feature>
<dbReference type="GO" id="GO:0006122">
    <property type="term" value="P:mitochondrial electron transport, ubiquinol to cytochrome c"/>
    <property type="evidence" value="ECO:0007669"/>
    <property type="project" value="TreeGrafter"/>
</dbReference>
<keyword evidence="8 17" id="KW-0479">Metal-binding</keyword>
<dbReference type="Gene3D" id="1.10.760.10">
    <property type="entry name" value="Cytochrome c-like domain"/>
    <property type="match status" value="1"/>
</dbReference>
<dbReference type="InterPro" id="IPR000717">
    <property type="entry name" value="PCI_dom"/>
</dbReference>
<dbReference type="InterPro" id="IPR021157">
    <property type="entry name" value="Cyt_c1_TM_anchor_C"/>
</dbReference>
<proteinExistence type="inferred from homology"/>
<evidence type="ECO:0000256" key="19">
    <source>
        <dbReference type="SAM" id="Phobius"/>
    </source>
</evidence>
<keyword evidence="13 17" id="KW-0408">Iron</keyword>
<feature type="domain" description="Cytochrome c" evidence="21">
    <location>
        <begin position="81"/>
        <end position="233"/>
    </location>
</feature>